<reference evidence="1" key="1">
    <citation type="submission" date="2022-08" db="EMBL/GenBank/DDBJ databases">
        <authorList>
            <person name="Gutierrez-Valencia J."/>
        </authorList>
    </citation>
    <scope>NUCLEOTIDE SEQUENCE</scope>
</reference>
<name>A0AAV0H2E0_9ROSI</name>
<accession>A0AAV0H2E0</accession>
<proteinExistence type="predicted"/>
<evidence type="ECO:0000313" key="1">
    <source>
        <dbReference type="EMBL" id="CAI0379153.1"/>
    </source>
</evidence>
<organism evidence="1 2">
    <name type="scientific">Linum tenue</name>
    <dbReference type="NCBI Taxonomy" id="586396"/>
    <lineage>
        <taxon>Eukaryota</taxon>
        <taxon>Viridiplantae</taxon>
        <taxon>Streptophyta</taxon>
        <taxon>Embryophyta</taxon>
        <taxon>Tracheophyta</taxon>
        <taxon>Spermatophyta</taxon>
        <taxon>Magnoliopsida</taxon>
        <taxon>eudicotyledons</taxon>
        <taxon>Gunneridae</taxon>
        <taxon>Pentapetalae</taxon>
        <taxon>rosids</taxon>
        <taxon>fabids</taxon>
        <taxon>Malpighiales</taxon>
        <taxon>Linaceae</taxon>
        <taxon>Linum</taxon>
    </lineage>
</organism>
<evidence type="ECO:0000313" key="2">
    <source>
        <dbReference type="Proteomes" id="UP001154282"/>
    </source>
</evidence>
<dbReference type="AlphaFoldDB" id="A0AAV0H2E0"/>
<dbReference type="EMBL" id="CAMGYJ010000002">
    <property type="protein sequence ID" value="CAI0379153.1"/>
    <property type="molecule type" value="Genomic_DNA"/>
</dbReference>
<feature type="non-terminal residue" evidence="1">
    <location>
        <position position="1"/>
    </location>
</feature>
<comment type="caution">
    <text evidence="1">The sequence shown here is derived from an EMBL/GenBank/DDBJ whole genome shotgun (WGS) entry which is preliminary data.</text>
</comment>
<keyword evidence="2" id="KW-1185">Reference proteome</keyword>
<protein>
    <submittedName>
        <fullName evidence="1">Uncharacterized protein</fullName>
    </submittedName>
</protein>
<gene>
    <name evidence="1" type="ORF">LITE_LOCUS2152</name>
</gene>
<dbReference type="Proteomes" id="UP001154282">
    <property type="component" value="Unassembled WGS sequence"/>
</dbReference>
<sequence length="84" mass="9650">HFSSKYFSSFIFLPLSPLVSLNWRKSTTKKYTFYFSRDGLGNPNSPCLVPSFFYFLCKSNKSQKNCKIDGPGNPVQSVSKVRRK</sequence>